<organism evidence="2 3">
    <name type="scientific">Gymnopus androsaceus JB14</name>
    <dbReference type="NCBI Taxonomy" id="1447944"/>
    <lineage>
        <taxon>Eukaryota</taxon>
        <taxon>Fungi</taxon>
        <taxon>Dikarya</taxon>
        <taxon>Basidiomycota</taxon>
        <taxon>Agaricomycotina</taxon>
        <taxon>Agaricomycetes</taxon>
        <taxon>Agaricomycetidae</taxon>
        <taxon>Agaricales</taxon>
        <taxon>Marasmiineae</taxon>
        <taxon>Omphalotaceae</taxon>
        <taxon>Gymnopus</taxon>
    </lineage>
</organism>
<dbReference type="PANTHER" id="PTHR47534:SF3">
    <property type="entry name" value="ALCOHOL DEHYDROGENASE-LIKE C-TERMINAL DOMAIN-CONTAINING PROTEIN"/>
    <property type="match status" value="1"/>
</dbReference>
<dbReference type="Proteomes" id="UP000799118">
    <property type="component" value="Unassembled WGS sequence"/>
</dbReference>
<dbReference type="Pfam" id="PF00106">
    <property type="entry name" value="adh_short"/>
    <property type="match status" value="1"/>
</dbReference>
<evidence type="ECO:0000256" key="1">
    <source>
        <dbReference type="ARBA" id="ARBA00023002"/>
    </source>
</evidence>
<dbReference type="Gene3D" id="3.40.50.720">
    <property type="entry name" value="NAD(P)-binding Rossmann-like Domain"/>
    <property type="match status" value="1"/>
</dbReference>
<dbReference type="PANTHER" id="PTHR47534">
    <property type="entry name" value="YALI0E05731P"/>
    <property type="match status" value="1"/>
</dbReference>
<sequence>MSSLPVAVFVGGTSGIGRAMAEAFARRTNGDAHIIIVGRNKASADDLIASFPKPTDSNAIHEFIASDVSLISNVHNTTAVLLQRLERIDYLVLSSGVLIFAGRNETSEGLDDKMALSYYSRWTFIHDLLPLLRQSVQGARVYTVLASGPNTPIEKDNLDLKKNHTLGKMTAALTTYTNVAFQKLAKDEPRIHSLNHAFRASWYWKIPYYIVYPVFSFLSITPEAAGNIHLDALMDSPAGFNSYDPKGKLMSYTPADEETVESCGIILWN</sequence>
<evidence type="ECO:0008006" key="4">
    <source>
        <dbReference type="Google" id="ProtNLM"/>
    </source>
</evidence>
<dbReference type="AlphaFoldDB" id="A0A6A4IQX4"/>
<name>A0A6A4IQX4_9AGAR</name>
<proteinExistence type="predicted"/>
<keyword evidence="3" id="KW-1185">Reference proteome</keyword>
<dbReference type="OrthoDB" id="2898509at2759"/>
<dbReference type="EMBL" id="ML769385">
    <property type="protein sequence ID" value="KAE9410494.1"/>
    <property type="molecule type" value="Genomic_DNA"/>
</dbReference>
<dbReference type="InterPro" id="IPR036291">
    <property type="entry name" value="NAD(P)-bd_dom_sf"/>
</dbReference>
<gene>
    <name evidence="2" type="ORF">BT96DRAFT_931232</name>
</gene>
<dbReference type="GO" id="GO:0016491">
    <property type="term" value="F:oxidoreductase activity"/>
    <property type="evidence" value="ECO:0007669"/>
    <property type="project" value="UniProtKB-KW"/>
</dbReference>
<dbReference type="SUPFAM" id="SSF51735">
    <property type="entry name" value="NAD(P)-binding Rossmann-fold domains"/>
    <property type="match status" value="1"/>
</dbReference>
<dbReference type="InterPro" id="IPR002347">
    <property type="entry name" value="SDR_fam"/>
</dbReference>
<evidence type="ECO:0000313" key="3">
    <source>
        <dbReference type="Proteomes" id="UP000799118"/>
    </source>
</evidence>
<evidence type="ECO:0000313" key="2">
    <source>
        <dbReference type="EMBL" id="KAE9410494.1"/>
    </source>
</evidence>
<protein>
    <recommendedName>
        <fullName evidence="4">NAD(P)-binding protein</fullName>
    </recommendedName>
</protein>
<accession>A0A6A4IQX4</accession>
<dbReference type="InterPro" id="IPR052228">
    <property type="entry name" value="Sec_Metab_Biosynth_Oxidored"/>
</dbReference>
<dbReference type="PRINTS" id="PR00081">
    <property type="entry name" value="GDHRDH"/>
</dbReference>
<keyword evidence="1" id="KW-0560">Oxidoreductase</keyword>
<reference evidence="2" key="1">
    <citation type="journal article" date="2019" name="Environ. Microbiol.">
        <title>Fungal ecological strategies reflected in gene transcription - a case study of two litter decomposers.</title>
        <authorList>
            <person name="Barbi F."/>
            <person name="Kohler A."/>
            <person name="Barry K."/>
            <person name="Baskaran P."/>
            <person name="Daum C."/>
            <person name="Fauchery L."/>
            <person name="Ihrmark K."/>
            <person name="Kuo A."/>
            <person name="LaButti K."/>
            <person name="Lipzen A."/>
            <person name="Morin E."/>
            <person name="Grigoriev I.V."/>
            <person name="Henrissat B."/>
            <person name="Lindahl B."/>
            <person name="Martin F."/>
        </authorList>
    </citation>
    <scope>NUCLEOTIDE SEQUENCE</scope>
    <source>
        <strain evidence="2">JB14</strain>
    </source>
</reference>